<organism evidence="3 4">
    <name type="scientific">Actinopolyspora righensis</name>
    <dbReference type="NCBI Taxonomy" id="995060"/>
    <lineage>
        <taxon>Bacteria</taxon>
        <taxon>Bacillati</taxon>
        <taxon>Actinomycetota</taxon>
        <taxon>Actinomycetes</taxon>
        <taxon>Actinopolysporales</taxon>
        <taxon>Actinopolysporaceae</taxon>
        <taxon>Actinopolyspora</taxon>
        <taxon>Actinopolyspora alba group</taxon>
    </lineage>
</organism>
<feature type="region of interest" description="Disordered" evidence="1">
    <location>
        <begin position="22"/>
        <end position="51"/>
    </location>
</feature>
<keyword evidence="4" id="KW-1185">Reference proteome</keyword>
<protein>
    <recommendedName>
        <fullName evidence="5">Secreted protein</fullName>
    </recommendedName>
</protein>
<evidence type="ECO:0000256" key="1">
    <source>
        <dbReference type="SAM" id="MobiDB-lite"/>
    </source>
</evidence>
<accession>A0A1I7C0N4</accession>
<evidence type="ECO:0000313" key="3">
    <source>
        <dbReference type="EMBL" id="SFT92961.1"/>
    </source>
</evidence>
<name>A0A1I7C0N4_9ACTN</name>
<gene>
    <name evidence="3" type="ORF">SAMN04487904_113151</name>
</gene>
<sequence length="209" mass="22179">MPRRRRTTLITIGLLLSTLAACSGGSGSGTESTRSPYEDLDDASDLGPRCSGGVGNGYSEAARYSGEGPHRAAVFLGAHETEDSGGYPVMLPDLDAGAVPVGRSTPASSVALLICGEGERGEESVGSCSYIGLSGSLPMRSQEYVYTVYELRTGRVVDTIREDSRAQDCPDDIGYDFEDQEDNPDFVYAQMSDFEVADVLEDVITGPAR</sequence>
<proteinExistence type="predicted"/>
<dbReference type="PROSITE" id="PS51257">
    <property type="entry name" value="PROKAR_LIPOPROTEIN"/>
    <property type="match status" value="1"/>
</dbReference>
<reference evidence="4" key="1">
    <citation type="submission" date="2016-10" db="EMBL/GenBank/DDBJ databases">
        <authorList>
            <person name="Varghese N."/>
            <person name="Submissions S."/>
        </authorList>
    </citation>
    <scope>NUCLEOTIDE SEQUENCE [LARGE SCALE GENOMIC DNA]</scope>
    <source>
        <strain evidence="4">DSM 45501</strain>
    </source>
</reference>
<evidence type="ECO:0000256" key="2">
    <source>
        <dbReference type="SAM" id="SignalP"/>
    </source>
</evidence>
<keyword evidence="2" id="KW-0732">Signal</keyword>
<evidence type="ECO:0000313" key="4">
    <source>
        <dbReference type="Proteomes" id="UP000199165"/>
    </source>
</evidence>
<dbReference type="AlphaFoldDB" id="A0A1I7C0N4"/>
<feature type="compositionally biased region" description="Low complexity" evidence="1">
    <location>
        <begin position="22"/>
        <end position="33"/>
    </location>
</feature>
<evidence type="ECO:0008006" key="5">
    <source>
        <dbReference type="Google" id="ProtNLM"/>
    </source>
</evidence>
<dbReference type="Proteomes" id="UP000199165">
    <property type="component" value="Unassembled WGS sequence"/>
</dbReference>
<dbReference type="EMBL" id="FPAT01000013">
    <property type="protein sequence ID" value="SFT92961.1"/>
    <property type="molecule type" value="Genomic_DNA"/>
</dbReference>
<feature type="signal peptide" evidence="2">
    <location>
        <begin position="1"/>
        <end position="23"/>
    </location>
</feature>
<feature type="chain" id="PRO_5039530170" description="Secreted protein" evidence="2">
    <location>
        <begin position="24"/>
        <end position="209"/>
    </location>
</feature>